<dbReference type="InterPro" id="IPR049279">
    <property type="entry name" value="DUF3108-like"/>
</dbReference>
<gene>
    <name evidence="2" type="ORF">GCM10023092_03050</name>
</gene>
<proteinExistence type="predicted"/>
<dbReference type="Proteomes" id="UP001501410">
    <property type="component" value="Unassembled WGS sequence"/>
</dbReference>
<accession>A0ABP8MEJ1</accession>
<dbReference type="EMBL" id="BAABEZ010000001">
    <property type="protein sequence ID" value="GAA4449245.1"/>
    <property type="molecule type" value="Genomic_DNA"/>
</dbReference>
<organism evidence="2 3">
    <name type="scientific">Rurimicrobium arvi</name>
    <dbReference type="NCBI Taxonomy" id="2049916"/>
    <lineage>
        <taxon>Bacteria</taxon>
        <taxon>Pseudomonadati</taxon>
        <taxon>Bacteroidota</taxon>
        <taxon>Chitinophagia</taxon>
        <taxon>Chitinophagales</taxon>
        <taxon>Chitinophagaceae</taxon>
        <taxon>Rurimicrobium</taxon>
    </lineage>
</organism>
<name>A0ABP8MEJ1_9BACT</name>
<evidence type="ECO:0000259" key="1">
    <source>
        <dbReference type="Pfam" id="PF21347"/>
    </source>
</evidence>
<evidence type="ECO:0000313" key="2">
    <source>
        <dbReference type="EMBL" id="GAA4449245.1"/>
    </source>
</evidence>
<sequence>MQAGKTVTMTHYNRKGEPNGKVVYKITGAENNQGALTSTVSSEVFDSKGGILSSGTSNVQCTGNAYRADVHLVMSQQQVKQLRNFNATGDFYVDYPVNMKVGDVLKDAQYTLQSTNSEGIVTEMNVAIEERTVLAEEQVTTAAGTWNCFKIKAHITFKAQVGGLSIPLSVDNMEWFAPGVGVVRNEAKSYRSELTSVE</sequence>
<keyword evidence="3" id="KW-1185">Reference proteome</keyword>
<comment type="caution">
    <text evidence="2">The sequence shown here is derived from an EMBL/GenBank/DDBJ whole genome shotgun (WGS) entry which is preliminary data.</text>
</comment>
<dbReference type="Gene3D" id="2.40.360.20">
    <property type="match status" value="1"/>
</dbReference>
<feature type="domain" description="DUF3108" evidence="1">
    <location>
        <begin position="2"/>
        <end position="196"/>
    </location>
</feature>
<protein>
    <recommendedName>
        <fullName evidence="1">DUF3108 domain-containing protein</fullName>
    </recommendedName>
</protein>
<dbReference type="Pfam" id="PF21347">
    <property type="entry name" value="DUF3108_like"/>
    <property type="match status" value="1"/>
</dbReference>
<evidence type="ECO:0000313" key="3">
    <source>
        <dbReference type="Proteomes" id="UP001501410"/>
    </source>
</evidence>
<reference evidence="3" key="1">
    <citation type="journal article" date="2019" name="Int. J. Syst. Evol. Microbiol.">
        <title>The Global Catalogue of Microorganisms (GCM) 10K type strain sequencing project: providing services to taxonomists for standard genome sequencing and annotation.</title>
        <authorList>
            <consortium name="The Broad Institute Genomics Platform"/>
            <consortium name="The Broad Institute Genome Sequencing Center for Infectious Disease"/>
            <person name="Wu L."/>
            <person name="Ma J."/>
        </authorList>
    </citation>
    <scope>NUCLEOTIDE SEQUENCE [LARGE SCALE GENOMIC DNA]</scope>
    <source>
        <strain evidence="3">JCM 31921</strain>
    </source>
</reference>